<sequence length="156" mass="18199">MSPDYIQAITSIASVLVTLAGFILINRQIKQVDKSTRGQTHSYLYTHQDSITRLFIEKPALRAFFYDDLTPDTRHKNDIVIRAVTELVADFCEHIYLQLPNLPDDIRKGWDGYMKNLYNNSPLLREHFERGSGEWYSKEFIEALSHSYVPMQKKTQ</sequence>
<keyword evidence="1" id="KW-0812">Transmembrane</keyword>
<accession>A0A6M5Y9D2</accession>
<keyword evidence="3" id="KW-1185">Reference proteome</keyword>
<feature type="transmembrane region" description="Helical" evidence="1">
    <location>
        <begin position="6"/>
        <end position="25"/>
    </location>
</feature>
<evidence type="ECO:0000313" key="2">
    <source>
        <dbReference type="EMBL" id="QJW90877.1"/>
    </source>
</evidence>
<name>A0A6M5Y9D2_9BACT</name>
<evidence type="ECO:0000313" key="3">
    <source>
        <dbReference type="Proteomes" id="UP000502756"/>
    </source>
</evidence>
<proteinExistence type="predicted"/>
<dbReference type="KEGG" id="stae:HNV11_16580"/>
<evidence type="ECO:0000256" key="1">
    <source>
        <dbReference type="SAM" id="Phobius"/>
    </source>
</evidence>
<protein>
    <recommendedName>
        <fullName evidence="4">DUF4760 domain-containing protein</fullName>
    </recommendedName>
</protein>
<dbReference type="RefSeq" id="WP_171740722.1">
    <property type="nucleotide sequence ID" value="NZ_CP053435.1"/>
</dbReference>
<dbReference type="AlphaFoldDB" id="A0A6M5Y9D2"/>
<dbReference type="Proteomes" id="UP000502756">
    <property type="component" value="Chromosome"/>
</dbReference>
<gene>
    <name evidence="2" type="ORF">HNV11_16580</name>
</gene>
<evidence type="ECO:0008006" key="4">
    <source>
        <dbReference type="Google" id="ProtNLM"/>
    </source>
</evidence>
<organism evidence="2 3">
    <name type="scientific">Spirosoma taeanense</name>
    <dbReference type="NCBI Taxonomy" id="2735870"/>
    <lineage>
        <taxon>Bacteria</taxon>
        <taxon>Pseudomonadati</taxon>
        <taxon>Bacteroidota</taxon>
        <taxon>Cytophagia</taxon>
        <taxon>Cytophagales</taxon>
        <taxon>Cytophagaceae</taxon>
        <taxon>Spirosoma</taxon>
    </lineage>
</organism>
<reference evidence="2 3" key="1">
    <citation type="submission" date="2020-05" db="EMBL/GenBank/DDBJ databases">
        <title>Genome sequencing of Spirosoma sp. TS118.</title>
        <authorList>
            <person name="Lee J.-H."/>
            <person name="Jeong S."/>
            <person name="Zhao L."/>
            <person name="Jung J.-H."/>
            <person name="Kim M.-K."/>
            <person name="Lim S."/>
        </authorList>
    </citation>
    <scope>NUCLEOTIDE SEQUENCE [LARGE SCALE GENOMIC DNA]</scope>
    <source>
        <strain evidence="2 3">TS118</strain>
    </source>
</reference>
<dbReference type="EMBL" id="CP053435">
    <property type="protein sequence ID" value="QJW90877.1"/>
    <property type="molecule type" value="Genomic_DNA"/>
</dbReference>
<keyword evidence="1" id="KW-1133">Transmembrane helix</keyword>
<keyword evidence="1" id="KW-0472">Membrane</keyword>